<dbReference type="STRING" id="35760.BCHO_0495"/>
<dbReference type="PANTHER" id="PTHR43302">
    <property type="entry name" value="TRANSPORTER ARSB-RELATED"/>
    <property type="match status" value="1"/>
</dbReference>
<dbReference type="GO" id="GO:0005886">
    <property type="term" value="C:plasma membrane"/>
    <property type="evidence" value="ECO:0007669"/>
    <property type="project" value="UniProtKB-SubCell"/>
</dbReference>
<feature type="transmembrane region" description="Helical" evidence="7">
    <location>
        <begin position="12"/>
        <end position="31"/>
    </location>
</feature>
<gene>
    <name evidence="9" type="ORF">BCHO_0495</name>
</gene>
<dbReference type="EMBL" id="JGYU01000001">
    <property type="protein sequence ID" value="KFI58449.1"/>
    <property type="molecule type" value="Genomic_DNA"/>
</dbReference>
<evidence type="ECO:0000256" key="4">
    <source>
        <dbReference type="ARBA" id="ARBA00022692"/>
    </source>
</evidence>
<dbReference type="PANTHER" id="PTHR43302:SF5">
    <property type="entry name" value="TRANSPORTER ARSB-RELATED"/>
    <property type="match status" value="1"/>
</dbReference>
<dbReference type="OrthoDB" id="3177666at2"/>
<feature type="transmembrane region" description="Helical" evidence="7">
    <location>
        <begin position="230"/>
        <end position="263"/>
    </location>
</feature>
<evidence type="ECO:0000313" key="10">
    <source>
        <dbReference type="Proteomes" id="UP000028995"/>
    </source>
</evidence>
<keyword evidence="4 7" id="KW-0812">Transmembrane</keyword>
<protein>
    <submittedName>
        <fullName evidence="9">Citrate transporter</fullName>
    </submittedName>
</protein>
<dbReference type="Pfam" id="PF03600">
    <property type="entry name" value="CitMHS"/>
    <property type="match status" value="1"/>
</dbReference>
<feature type="transmembrane region" description="Helical" evidence="7">
    <location>
        <begin position="270"/>
        <end position="287"/>
    </location>
</feature>
<feature type="transmembrane region" description="Helical" evidence="7">
    <location>
        <begin position="37"/>
        <end position="58"/>
    </location>
</feature>
<evidence type="ECO:0000256" key="3">
    <source>
        <dbReference type="ARBA" id="ARBA00022475"/>
    </source>
</evidence>
<keyword evidence="2" id="KW-0813">Transport</keyword>
<dbReference type="AlphaFoldDB" id="A0A087AI49"/>
<comment type="caution">
    <text evidence="9">The sequence shown here is derived from an EMBL/GenBank/DDBJ whole genome shotgun (WGS) entry which is preliminary data.</text>
</comment>
<keyword evidence="3" id="KW-1003">Cell membrane</keyword>
<evidence type="ECO:0000256" key="7">
    <source>
        <dbReference type="SAM" id="Phobius"/>
    </source>
</evidence>
<organism evidence="9 10">
    <name type="scientific">Bifidobacterium choerinum</name>
    <dbReference type="NCBI Taxonomy" id="35760"/>
    <lineage>
        <taxon>Bacteria</taxon>
        <taxon>Bacillati</taxon>
        <taxon>Actinomycetota</taxon>
        <taxon>Actinomycetes</taxon>
        <taxon>Bifidobacteriales</taxon>
        <taxon>Bifidobacteriaceae</taxon>
        <taxon>Bifidobacterium</taxon>
    </lineage>
</organism>
<keyword evidence="5 7" id="KW-1133">Transmembrane helix</keyword>
<dbReference type="InterPro" id="IPR004680">
    <property type="entry name" value="Cit_transptr-like_dom"/>
</dbReference>
<keyword evidence="6 7" id="KW-0472">Membrane</keyword>
<proteinExistence type="predicted"/>
<reference evidence="9 10" key="1">
    <citation type="submission" date="2014-03" db="EMBL/GenBank/DDBJ databases">
        <title>Genomics of Bifidobacteria.</title>
        <authorList>
            <person name="Ventura M."/>
            <person name="Milani C."/>
            <person name="Lugli G.A."/>
        </authorList>
    </citation>
    <scope>NUCLEOTIDE SEQUENCE [LARGE SCALE GENOMIC DNA]</scope>
    <source>
        <strain evidence="9 10">LMG 10510</strain>
    </source>
</reference>
<comment type="subcellular location">
    <subcellularLocation>
        <location evidence="1">Cell membrane</location>
        <topology evidence="1">Multi-pass membrane protein</topology>
    </subcellularLocation>
</comment>
<dbReference type="RefSeq" id="WP_024540732.1">
    <property type="nucleotide sequence ID" value="NZ_JGYU01000001.1"/>
</dbReference>
<accession>A0A087AI49</accession>
<feature type="transmembrane region" description="Helical" evidence="7">
    <location>
        <begin position="121"/>
        <end position="142"/>
    </location>
</feature>
<evidence type="ECO:0000256" key="2">
    <source>
        <dbReference type="ARBA" id="ARBA00022448"/>
    </source>
</evidence>
<evidence type="ECO:0000256" key="5">
    <source>
        <dbReference type="ARBA" id="ARBA00022989"/>
    </source>
</evidence>
<dbReference type="Proteomes" id="UP000028995">
    <property type="component" value="Unassembled WGS sequence"/>
</dbReference>
<feature type="transmembrane region" description="Helical" evidence="7">
    <location>
        <begin position="335"/>
        <end position="363"/>
    </location>
</feature>
<feature type="domain" description="Citrate transporter-like" evidence="8">
    <location>
        <begin position="18"/>
        <end position="328"/>
    </location>
</feature>
<evidence type="ECO:0000256" key="1">
    <source>
        <dbReference type="ARBA" id="ARBA00004651"/>
    </source>
</evidence>
<dbReference type="GO" id="GO:0055085">
    <property type="term" value="P:transmembrane transport"/>
    <property type="evidence" value="ECO:0007669"/>
    <property type="project" value="InterPro"/>
</dbReference>
<name>A0A087AI49_9BIFI</name>
<feature type="transmembrane region" description="Helical" evidence="7">
    <location>
        <begin position="79"/>
        <end position="109"/>
    </location>
</feature>
<evidence type="ECO:0000256" key="6">
    <source>
        <dbReference type="ARBA" id="ARBA00023136"/>
    </source>
</evidence>
<feature type="transmembrane region" description="Helical" evidence="7">
    <location>
        <begin position="375"/>
        <end position="396"/>
    </location>
</feature>
<evidence type="ECO:0000259" key="8">
    <source>
        <dbReference type="Pfam" id="PF03600"/>
    </source>
</evidence>
<dbReference type="PROSITE" id="PS51257">
    <property type="entry name" value="PROKAR_LIPOPROTEIN"/>
    <property type="match status" value="1"/>
</dbReference>
<keyword evidence="10" id="KW-1185">Reference proteome</keyword>
<feature type="transmembrane region" description="Helical" evidence="7">
    <location>
        <begin position="163"/>
        <end position="183"/>
    </location>
</feature>
<evidence type="ECO:0000313" key="9">
    <source>
        <dbReference type="EMBL" id="KFI58449.1"/>
    </source>
</evidence>
<sequence length="397" mass="43474">MRQRVLTFMRSETILIVASILALISCFIVPPDGQYGGYVHVSTIAQLICLMLVVAGFQRIGVFRIIGASLLRRVHTARGLVLTLLSLTFISSMFITNDVALLTFVPFGLAVLTMARMEDKAIIVCALMTVAANTGSMLTPIGNAHNLYFKALTSISTGRFLEIMAPYSALSAVLLVIVTAVVFRGRKITEFEGMDSKGIERRVLAPDASRAQPDEIKVTGYGAGYGGWRAIVYTAVFLVCVLTVSDLIPLWVMCVVTVVAMLVCDRRSFLHADWGLPLTFIMFFIFIGNMKRVPEFCAIAQAFVGQHPLEVSIISSQVISNVPTSLLLSGFCDQWVPLIIGTNIGGMGTLIASMASLITYKNYARAYPHKKSRYLAMYTAVSVLFLLLLYLLALIIE</sequence>
<dbReference type="eggNOG" id="COG1055">
    <property type="taxonomic scope" value="Bacteria"/>
</dbReference>